<dbReference type="AlphaFoldDB" id="A0A955LX77"/>
<evidence type="ECO:0000313" key="2">
    <source>
        <dbReference type="Proteomes" id="UP000699691"/>
    </source>
</evidence>
<dbReference type="Proteomes" id="UP000699691">
    <property type="component" value="Unassembled WGS sequence"/>
</dbReference>
<sequence length="64" mass="7563">MARLNDTIRDAELKLRLMQAEFEERITSEWCVYVGNCWRSALEKDPEGSQLKYVVEEARELLND</sequence>
<dbReference type="EMBL" id="JAGQKY010000283">
    <property type="protein sequence ID" value="MCA9398088.1"/>
    <property type="molecule type" value="Genomic_DNA"/>
</dbReference>
<accession>A0A955LX77</accession>
<gene>
    <name evidence="1" type="ORF">KC573_04615</name>
</gene>
<reference evidence="1" key="1">
    <citation type="submission" date="2020-04" db="EMBL/GenBank/DDBJ databases">
        <authorList>
            <person name="Zhang T."/>
        </authorList>
    </citation>
    <scope>NUCLEOTIDE SEQUENCE</scope>
    <source>
        <strain evidence="1">HKST-UBA02</strain>
    </source>
</reference>
<name>A0A955LX77_UNCKA</name>
<organism evidence="1 2">
    <name type="scientific">candidate division WWE3 bacterium</name>
    <dbReference type="NCBI Taxonomy" id="2053526"/>
    <lineage>
        <taxon>Bacteria</taxon>
        <taxon>Katanobacteria</taxon>
    </lineage>
</organism>
<comment type="caution">
    <text evidence="1">The sequence shown here is derived from an EMBL/GenBank/DDBJ whole genome shotgun (WGS) entry which is preliminary data.</text>
</comment>
<protein>
    <submittedName>
        <fullName evidence="1">Uncharacterized protein</fullName>
    </submittedName>
</protein>
<evidence type="ECO:0000313" key="1">
    <source>
        <dbReference type="EMBL" id="MCA9398088.1"/>
    </source>
</evidence>
<proteinExistence type="predicted"/>
<reference evidence="1" key="2">
    <citation type="journal article" date="2021" name="Microbiome">
        <title>Successional dynamics and alternative stable states in a saline activated sludge microbial community over 9 years.</title>
        <authorList>
            <person name="Wang Y."/>
            <person name="Ye J."/>
            <person name="Ju F."/>
            <person name="Liu L."/>
            <person name="Boyd J.A."/>
            <person name="Deng Y."/>
            <person name="Parks D.H."/>
            <person name="Jiang X."/>
            <person name="Yin X."/>
            <person name="Woodcroft B.J."/>
            <person name="Tyson G.W."/>
            <person name="Hugenholtz P."/>
            <person name="Polz M.F."/>
            <person name="Zhang T."/>
        </authorList>
    </citation>
    <scope>NUCLEOTIDE SEQUENCE</scope>
    <source>
        <strain evidence="1">HKST-UBA02</strain>
    </source>
</reference>